<keyword evidence="1" id="KW-0472">Membrane</keyword>
<accession>A0A0F9K8S9</accession>
<feature type="transmembrane region" description="Helical" evidence="1">
    <location>
        <begin position="33"/>
        <end position="51"/>
    </location>
</feature>
<proteinExistence type="predicted"/>
<name>A0A0F9K8S9_9ZZZZ</name>
<feature type="transmembrane region" description="Helical" evidence="1">
    <location>
        <begin position="136"/>
        <end position="161"/>
    </location>
</feature>
<feature type="transmembrane region" description="Helical" evidence="1">
    <location>
        <begin position="168"/>
        <end position="190"/>
    </location>
</feature>
<dbReference type="AlphaFoldDB" id="A0A0F9K8S9"/>
<keyword evidence="1" id="KW-0812">Transmembrane</keyword>
<protein>
    <submittedName>
        <fullName evidence="2">Uncharacterized protein</fullName>
    </submittedName>
</protein>
<organism evidence="2">
    <name type="scientific">marine sediment metagenome</name>
    <dbReference type="NCBI Taxonomy" id="412755"/>
    <lineage>
        <taxon>unclassified sequences</taxon>
        <taxon>metagenomes</taxon>
        <taxon>ecological metagenomes</taxon>
    </lineage>
</organism>
<evidence type="ECO:0000256" key="1">
    <source>
        <dbReference type="SAM" id="Phobius"/>
    </source>
</evidence>
<feature type="transmembrane region" description="Helical" evidence="1">
    <location>
        <begin position="78"/>
        <end position="97"/>
    </location>
</feature>
<gene>
    <name evidence="2" type="ORF">LCGC14_1732630</name>
</gene>
<keyword evidence="1" id="KW-1133">Transmembrane helix</keyword>
<comment type="caution">
    <text evidence="2">The sequence shown here is derived from an EMBL/GenBank/DDBJ whole genome shotgun (WGS) entry which is preliminary data.</text>
</comment>
<reference evidence="2" key="1">
    <citation type="journal article" date="2015" name="Nature">
        <title>Complex archaea that bridge the gap between prokaryotes and eukaryotes.</title>
        <authorList>
            <person name="Spang A."/>
            <person name="Saw J.H."/>
            <person name="Jorgensen S.L."/>
            <person name="Zaremba-Niedzwiedzka K."/>
            <person name="Martijn J."/>
            <person name="Lind A.E."/>
            <person name="van Eijk R."/>
            <person name="Schleper C."/>
            <person name="Guy L."/>
            <person name="Ettema T.J."/>
        </authorList>
    </citation>
    <scope>NUCLEOTIDE SEQUENCE</scope>
</reference>
<dbReference type="EMBL" id="LAZR01015741">
    <property type="protein sequence ID" value="KKM07568.1"/>
    <property type="molecule type" value="Genomic_DNA"/>
</dbReference>
<evidence type="ECO:0000313" key="2">
    <source>
        <dbReference type="EMBL" id="KKM07568.1"/>
    </source>
</evidence>
<sequence length="209" mass="23743">MKNIYETIIVFAVFTGVLLPIRLLFVTYVSDNWFGSFGVITAISVVLIILTKKEKLGAFGRMFDRQMNKFMTGKRGKFFFAEATIFLFILGGMIFAVEQGNSTYLDMKNQLLAEHPEFSDVDKILEKSEVLTIQDYLFGFVVMIASFFVAFPIFSAVFAVINDATGGWLLHFYTVAFVEYIELFGILVLYRLSFNKISKGITNNKKSVD</sequence>
<feature type="transmembrane region" description="Helical" evidence="1">
    <location>
        <begin position="7"/>
        <end position="27"/>
    </location>
</feature>